<evidence type="ECO:0000313" key="2">
    <source>
        <dbReference type="EMBL" id="THG32347.1"/>
    </source>
</evidence>
<feature type="transmembrane region" description="Helical" evidence="1">
    <location>
        <begin position="360"/>
        <end position="392"/>
    </location>
</feature>
<keyword evidence="1" id="KW-1133">Transmembrane helix</keyword>
<organism evidence="2 3">
    <name type="scientific">Naasia lichenicola</name>
    <dbReference type="NCBI Taxonomy" id="2565933"/>
    <lineage>
        <taxon>Bacteria</taxon>
        <taxon>Bacillati</taxon>
        <taxon>Actinomycetota</taxon>
        <taxon>Actinomycetes</taxon>
        <taxon>Micrococcales</taxon>
        <taxon>Microbacteriaceae</taxon>
        <taxon>Naasia</taxon>
    </lineage>
</organism>
<accession>A0A4V6RZ27</accession>
<dbReference type="AlphaFoldDB" id="A0A4V6RZ27"/>
<dbReference type="Proteomes" id="UP000309133">
    <property type="component" value="Unassembled WGS sequence"/>
</dbReference>
<dbReference type="RefSeq" id="WP_136426512.1">
    <property type="nucleotide sequence ID" value="NZ_SSSM01000002.1"/>
</dbReference>
<sequence>MPSVDYAPLITPLPREHVTAYRQHAVQIGAIGPNFDALNIVRVVITVGVGLFALLFAGGFLFVGIHLVSVDLEGLGAFRLGAWIFVLAPALIIAGIIWGAIASLRKAFGISRWQRWARLDRFAAVNGMRYSPVVAAGIEPGMVFNQGSSRTNLDLFELGDGWLSSAVRIGNYRYTTGSGDDARTWNWGCLSIQLDRPLPHMLLDATGNDSSFFGRRVSNLPSSVSPDQRLSLEGDFDRYFTLYAPRQYERDALYVFTPDLMALLVDEVGDTRVGGTVGGTGGGSRGRRAAFDVEIVDDRMYVYSSAPFDLADPGVWQRLLGIVTTVGSKTLRQTVRYSDQRGAAGTIAPQGRRLRGRTSWITIFVFLAVFAVLWGQDLLAGLVGFVSGLFGFPR</sequence>
<feature type="transmembrane region" description="Helical" evidence="1">
    <location>
        <begin position="80"/>
        <end position="104"/>
    </location>
</feature>
<keyword evidence="1" id="KW-0812">Transmembrane</keyword>
<name>A0A4V6RZ27_9MICO</name>
<reference evidence="2 3" key="1">
    <citation type="submission" date="2019-04" db="EMBL/GenBank/DDBJ databases">
        <authorList>
            <person name="Jiang L."/>
        </authorList>
    </citation>
    <scope>NUCLEOTIDE SEQUENCE [LARGE SCALE GENOMIC DNA]</scope>
    <source>
        <strain evidence="2 3">YIM 131853</strain>
    </source>
</reference>
<evidence type="ECO:0000256" key="1">
    <source>
        <dbReference type="SAM" id="Phobius"/>
    </source>
</evidence>
<comment type="caution">
    <text evidence="2">The sequence shown here is derived from an EMBL/GenBank/DDBJ whole genome shotgun (WGS) entry which is preliminary data.</text>
</comment>
<evidence type="ECO:0008006" key="4">
    <source>
        <dbReference type="Google" id="ProtNLM"/>
    </source>
</evidence>
<keyword evidence="1" id="KW-0472">Membrane</keyword>
<evidence type="ECO:0000313" key="3">
    <source>
        <dbReference type="Proteomes" id="UP000309133"/>
    </source>
</evidence>
<dbReference type="OrthoDB" id="5054050at2"/>
<keyword evidence="3" id="KW-1185">Reference proteome</keyword>
<gene>
    <name evidence="2" type="ORF">E6C64_04835</name>
</gene>
<dbReference type="EMBL" id="SSSM01000002">
    <property type="protein sequence ID" value="THG32347.1"/>
    <property type="molecule type" value="Genomic_DNA"/>
</dbReference>
<protein>
    <recommendedName>
        <fullName evidence="4">DUF3137 domain-containing protein</fullName>
    </recommendedName>
</protein>
<feature type="transmembrane region" description="Helical" evidence="1">
    <location>
        <begin position="43"/>
        <end position="68"/>
    </location>
</feature>
<proteinExistence type="predicted"/>